<feature type="signal peptide" evidence="1">
    <location>
        <begin position="1"/>
        <end position="18"/>
    </location>
</feature>
<dbReference type="GO" id="GO:0006508">
    <property type="term" value="P:proteolysis"/>
    <property type="evidence" value="ECO:0007669"/>
    <property type="project" value="InterPro"/>
</dbReference>
<dbReference type="Pfam" id="PF01364">
    <property type="entry name" value="Peptidase_C25"/>
    <property type="match status" value="1"/>
</dbReference>
<feature type="domain" description="FlgD/Vpr Ig-like" evidence="3">
    <location>
        <begin position="1564"/>
        <end position="1636"/>
    </location>
</feature>
<gene>
    <name evidence="4" type="ORF">CRP01_36800</name>
</gene>
<feature type="domain" description="Gingipain" evidence="2">
    <location>
        <begin position="394"/>
        <end position="759"/>
    </location>
</feature>
<reference evidence="4 5" key="1">
    <citation type="submission" date="2017-10" db="EMBL/GenBank/DDBJ databases">
        <title>The draft genome sequence of Lewinella nigricans NBRC 102662.</title>
        <authorList>
            <person name="Wang K."/>
        </authorList>
    </citation>
    <scope>NUCLEOTIDE SEQUENCE [LARGE SCALE GENOMIC DNA]</scope>
    <source>
        <strain evidence="4 5">NBRC 102662</strain>
    </source>
</reference>
<dbReference type="EMBL" id="PDUD01000054">
    <property type="protein sequence ID" value="PHN01464.1"/>
    <property type="molecule type" value="Genomic_DNA"/>
</dbReference>
<protein>
    <submittedName>
        <fullName evidence="4">Uncharacterized protein</fullName>
    </submittedName>
</protein>
<dbReference type="SUPFAM" id="SSF52129">
    <property type="entry name" value="Caspase-like"/>
    <property type="match status" value="1"/>
</dbReference>
<dbReference type="InterPro" id="IPR001769">
    <property type="entry name" value="Gingipain"/>
</dbReference>
<evidence type="ECO:0000259" key="2">
    <source>
        <dbReference type="Pfam" id="PF01364"/>
    </source>
</evidence>
<keyword evidence="5" id="KW-1185">Reference proteome</keyword>
<evidence type="ECO:0000259" key="3">
    <source>
        <dbReference type="Pfam" id="PF13860"/>
    </source>
</evidence>
<sequence>MKHLITILFLSLSFSLHAQMWNGQDSLFGNEWIRYEQSYFKLKVAEDGIYRLNYAQLQAAGISLNEIPGQQFQMFHLGREIPIHTSRNGTLGAGDFIEFYGVQNRSELDRHLFTDPEEDLLNPEYSLFTDSSTYFLTWTTAGSPTLRYTSIDNALTGAPAPEPWYWAEEKVVFTEQHFKQYEKFAGENVYYSNFEGDGFGHPYTETTQFTLPTSNRAVNGPNATLSVNLIGNSNQQGHALQIDLNTQTVKVDTFYGPVVKKYELPVQSGQLSDAVEIAVRGNNDTDRYGVSVGKIRYARTFNFSGQDLIRIDLPAAAGKRLLAFNGLGQDPYILLDLEHNLRLITSESNGQHRVLLPAATGDRRLILMKFSALASLPGLEPVTFVDYQSSNTNYLIISNDQLFNDGLGNNWVQDYADYRASTDGGNFRPTIIEVQQLFDQFAYGIDFHPLSIRNAFHFLRRNRFPDLEFIFIIGRGQEYQNMRSSNRLQRAVEEGDMLVPSFGYPASDNLLFTTNETDVSPVPLGRLAAKDPGEVKIYLDKVRSVEANTQLPQTIADRAWTKHILHLGGGGTAGEQITIKNRLEALADLIEESTFGGSVRAFYKNSTDVIQNSLSQEIFDYINQGTSIITFFGHSSPGTFDFNIDNPDNYDNEGKYPLILSLGCYSGNVFGPSRSIGERFTFYEDKAAVIFGASRGLGVPSDLARFAQAFYQFIGEEYYGRSIGEALKAAYESQSAYNWLSIRTLVQQFNLHGDPAIRLHPVDGPDYLIDAASVRFDNQPISTLMDSLTFYFDAVNLGRNEMDTVSLVISRTFPDGEKVELLKDTIVMDRFRKQLTYTLPVGGSRSTGQNIFHVFIDADEKIAESPDPAAEMNNELSRSNGESGIPLFIIDNAARAVYPPEFALIGNSDITLKASTTNALAPERTYWLEIDTTALFNSPLKVRLTQQQRGGVLKWTPNINWQDQTAYYWRVSPAVSTDNPEPVWSNSSFTYIAGSEPGWRQGHYWQFRQNTDTDLIFTDSTQEVSFGQEFLDMRVRNKLWDADDRPGFFYNNSNAAASVRPWLDLQQGISAVVFIPDTGVPWRNSGKQYNSEDRRNQACFSFNTQTEEGRNAFIEFLTNVVPEGHIVFLFTIQSTPDADYLPENWAVDSLNTGRNIFSVLEDEGAQIIRNLETEGSVPYAFIYQKGSGARDEKIADSPDEEINVSTVLRQFQTSAQLRSKLVGPASSWGSLTWNLADELTTSGDTVEINLIGITAQGTRDTLFKQLAHAQSLEAVDASLYPYLELEYLTGDETERTPAFLRHWTVLYEGVPEFAINPSLSSYFFQADTLQQGVDLILRGTIENLSRVASDSVKIQYKLLDPQNTESSYVQVKAPLPGEGQTDFELTLPSHNWEGIYSLTTEVNPEHLPEEHHYFNNLLNQNFAVISDKKNPLLNVTFDGRILLNGDLVGTNPVINIQLKDENPNLLLSDTSLVGLQLIRPNGQTEKIYLNSPEVQFTLPTASNKNELGIEYLPTFIEDGTYQLNVNGRDVSGNFSGNIDYQVEFEVRTRNSISNVLNYPNPFTTSTQFVYTLTGTAPTFFKIQILNVSGRIVREITQDEIGPMQVGTHRTDFAWDGKDEFGDQLANGIYLYRIIAKDEQGQDYESYDNYVEDTGLSGFFERGFGKMVLLR</sequence>
<feature type="chain" id="PRO_5012790730" evidence="1">
    <location>
        <begin position="19"/>
        <end position="1670"/>
    </location>
</feature>
<dbReference type="Proteomes" id="UP000223913">
    <property type="component" value="Unassembled WGS sequence"/>
</dbReference>
<accession>A0A2D0MYX0</accession>
<evidence type="ECO:0000313" key="4">
    <source>
        <dbReference type="EMBL" id="PHN01464.1"/>
    </source>
</evidence>
<evidence type="ECO:0000313" key="5">
    <source>
        <dbReference type="Proteomes" id="UP000223913"/>
    </source>
</evidence>
<dbReference type="Gene3D" id="2.60.40.4070">
    <property type="match status" value="1"/>
</dbReference>
<dbReference type="InterPro" id="IPR025965">
    <property type="entry name" value="FlgD/Vpr_Ig-like"/>
</dbReference>
<keyword evidence="1" id="KW-0732">Signal</keyword>
<name>A0A2D0MYX0_FLAN2</name>
<organism evidence="4 5">
    <name type="scientific">Flavilitoribacter nigricans (strain ATCC 23147 / DSM 23189 / NBRC 102662 / NCIMB 1420 / SS-2)</name>
    <name type="common">Lewinella nigricans</name>
    <dbReference type="NCBI Taxonomy" id="1122177"/>
    <lineage>
        <taxon>Bacteria</taxon>
        <taxon>Pseudomonadati</taxon>
        <taxon>Bacteroidota</taxon>
        <taxon>Saprospiria</taxon>
        <taxon>Saprospirales</taxon>
        <taxon>Lewinellaceae</taxon>
        <taxon>Flavilitoribacter</taxon>
    </lineage>
</organism>
<dbReference type="InterPro" id="IPR029030">
    <property type="entry name" value="Caspase-like_dom_sf"/>
</dbReference>
<comment type="caution">
    <text evidence="4">The sequence shown here is derived from an EMBL/GenBank/DDBJ whole genome shotgun (WGS) entry which is preliminary data.</text>
</comment>
<dbReference type="OrthoDB" id="9757650at2"/>
<dbReference type="Gene3D" id="3.40.50.1460">
    <property type="match status" value="1"/>
</dbReference>
<dbReference type="GO" id="GO:0008234">
    <property type="term" value="F:cysteine-type peptidase activity"/>
    <property type="evidence" value="ECO:0007669"/>
    <property type="project" value="InterPro"/>
</dbReference>
<evidence type="ECO:0000256" key="1">
    <source>
        <dbReference type="SAM" id="SignalP"/>
    </source>
</evidence>
<dbReference type="Pfam" id="PF13860">
    <property type="entry name" value="FlgD_ig"/>
    <property type="match status" value="1"/>
</dbReference>
<proteinExistence type="predicted"/>
<dbReference type="RefSeq" id="WP_099155097.1">
    <property type="nucleotide sequence ID" value="NZ_PDUD01000054.1"/>
</dbReference>